<evidence type="ECO:0000313" key="3">
    <source>
        <dbReference type="Proteomes" id="UP000637628"/>
    </source>
</evidence>
<proteinExistence type="predicted"/>
<feature type="domain" description="Transcription regulator AsnC/Lrp ligand binding" evidence="1">
    <location>
        <begin position="1"/>
        <end position="52"/>
    </location>
</feature>
<keyword evidence="3" id="KW-1185">Reference proteome</keyword>
<sequence>MPEITYVSTVLGRLDVCAEVLTTDNAALWAFLNEKVARIEGVRSTETTPILKVHKLRYATPS</sequence>
<organism evidence="2 3">
    <name type="scientific">Paractinoplanes durhamensis</name>
    <dbReference type="NCBI Taxonomy" id="113563"/>
    <lineage>
        <taxon>Bacteria</taxon>
        <taxon>Bacillati</taxon>
        <taxon>Actinomycetota</taxon>
        <taxon>Actinomycetes</taxon>
        <taxon>Micromonosporales</taxon>
        <taxon>Micromonosporaceae</taxon>
        <taxon>Paractinoplanes</taxon>
    </lineage>
</organism>
<gene>
    <name evidence="2" type="ORF">Adu01nite_78910</name>
</gene>
<name>A0ABQ3Z9Q0_9ACTN</name>
<protein>
    <recommendedName>
        <fullName evidence="1">Transcription regulator AsnC/Lrp ligand binding domain-containing protein</fullName>
    </recommendedName>
</protein>
<evidence type="ECO:0000313" key="2">
    <source>
        <dbReference type="EMBL" id="GIE06541.1"/>
    </source>
</evidence>
<accession>A0ABQ3Z9Q0</accession>
<dbReference type="Gene3D" id="3.30.70.920">
    <property type="match status" value="1"/>
</dbReference>
<comment type="caution">
    <text evidence="2">The sequence shown here is derived from an EMBL/GenBank/DDBJ whole genome shotgun (WGS) entry which is preliminary data.</text>
</comment>
<dbReference type="EMBL" id="BOML01000064">
    <property type="protein sequence ID" value="GIE06541.1"/>
    <property type="molecule type" value="Genomic_DNA"/>
</dbReference>
<dbReference type="Pfam" id="PF01037">
    <property type="entry name" value="AsnC_trans_reg"/>
    <property type="match status" value="1"/>
</dbReference>
<reference evidence="2 3" key="1">
    <citation type="submission" date="2021-01" db="EMBL/GenBank/DDBJ databases">
        <title>Whole genome shotgun sequence of Actinoplanes durhamensis NBRC 14914.</title>
        <authorList>
            <person name="Komaki H."/>
            <person name="Tamura T."/>
        </authorList>
    </citation>
    <scope>NUCLEOTIDE SEQUENCE [LARGE SCALE GENOMIC DNA]</scope>
    <source>
        <strain evidence="2 3">NBRC 14914</strain>
    </source>
</reference>
<dbReference type="InterPro" id="IPR019887">
    <property type="entry name" value="Tscrpt_reg_AsnC/Lrp_C"/>
</dbReference>
<dbReference type="RefSeq" id="WP_203734394.1">
    <property type="nucleotide sequence ID" value="NZ_BAAATX010000020.1"/>
</dbReference>
<dbReference type="Proteomes" id="UP000637628">
    <property type="component" value="Unassembled WGS sequence"/>
</dbReference>
<evidence type="ECO:0000259" key="1">
    <source>
        <dbReference type="Pfam" id="PF01037"/>
    </source>
</evidence>
<dbReference type="InterPro" id="IPR011008">
    <property type="entry name" value="Dimeric_a/b-barrel"/>
</dbReference>
<dbReference type="SUPFAM" id="SSF54909">
    <property type="entry name" value="Dimeric alpha+beta barrel"/>
    <property type="match status" value="1"/>
</dbReference>